<dbReference type="NCBIfam" id="TIGR01125">
    <property type="entry name" value="30S ribosomal protein S12 methylthiotransferase RimO"/>
    <property type="match status" value="1"/>
</dbReference>
<dbReference type="Pfam" id="PF04055">
    <property type="entry name" value="Radical_SAM"/>
    <property type="match status" value="1"/>
</dbReference>
<dbReference type="EC" id="2.8.4.4" evidence="8"/>
<evidence type="ECO:0000256" key="5">
    <source>
        <dbReference type="ARBA" id="ARBA00022723"/>
    </source>
</evidence>
<dbReference type="Gene3D" id="3.80.30.20">
    <property type="entry name" value="tm_1862 like domain"/>
    <property type="match status" value="1"/>
</dbReference>
<keyword evidence="5 8" id="KW-0479">Metal-binding</keyword>
<keyword evidence="7 8" id="KW-0411">Iron-sulfur</keyword>
<feature type="binding site" evidence="8">
    <location>
        <position position="78"/>
    </location>
    <ligand>
        <name>[4Fe-4S] cluster</name>
        <dbReference type="ChEBI" id="CHEBI:49883"/>
        <label>1</label>
    </ligand>
</feature>
<dbReference type="InterPro" id="IPR007197">
    <property type="entry name" value="rSAM"/>
</dbReference>
<feature type="domain" description="MTTase N-terminal" evidence="9">
    <location>
        <begin position="4"/>
        <end position="115"/>
    </location>
</feature>
<dbReference type="SFLD" id="SFLDS00029">
    <property type="entry name" value="Radical_SAM"/>
    <property type="match status" value="1"/>
</dbReference>
<keyword evidence="2 8" id="KW-0963">Cytoplasm</keyword>
<keyword evidence="3 8" id="KW-0808">Transferase</keyword>
<reference evidence="11" key="1">
    <citation type="submission" date="2021-02" db="EMBL/GenBank/DDBJ databases">
        <title>Genome-Resolved Metagenomics of a Microbial Community Performing Photosynthetic Biological Nutrient Removal.</title>
        <authorList>
            <person name="Mcdaniel E.A."/>
        </authorList>
    </citation>
    <scope>NUCLEOTIDE SEQUENCE</scope>
    <source>
        <strain evidence="11">UWPOB_OBS1</strain>
    </source>
</reference>
<dbReference type="Proteomes" id="UP000664277">
    <property type="component" value="Unassembled WGS sequence"/>
</dbReference>
<feature type="binding site" evidence="8">
    <location>
        <position position="155"/>
    </location>
    <ligand>
        <name>[4Fe-4S] cluster</name>
        <dbReference type="ChEBI" id="CHEBI:49883"/>
        <label>2</label>
        <note>4Fe-4S-S-AdoMet</note>
    </ligand>
</feature>
<feature type="binding site" evidence="8">
    <location>
        <position position="159"/>
    </location>
    <ligand>
        <name>[4Fe-4S] cluster</name>
        <dbReference type="ChEBI" id="CHEBI:49883"/>
        <label>2</label>
        <note>4Fe-4S-S-AdoMet</note>
    </ligand>
</feature>
<dbReference type="InterPro" id="IPR058240">
    <property type="entry name" value="rSAM_sf"/>
</dbReference>
<keyword evidence="4 8" id="KW-0949">S-adenosyl-L-methionine</keyword>
<dbReference type="InterPro" id="IPR013848">
    <property type="entry name" value="Methylthiotransferase_N"/>
</dbReference>
<dbReference type="HAMAP" id="MF_01865">
    <property type="entry name" value="MTTase_RimO"/>
    <property type="match status" value="1"/>
</dbReference>
<dbReference type="InterPro" id="IPR005840">
    <property type="entry name" value="Ribosomal_uS12_MeSTrfase_RimO"/>
</dbReference>
<dbReference type="SUPFAM" id="SSF102114">
    <property type="entry name" value="Radical SAM enzymes"/>
    <property type="match status" value="1"/>
</dbReference>
<accession>A0A8J7PGG3</accession>
<dbReference type="AlphaFoldDB" id="A0A8J7PGG3"/>
<evidence type="ECO:0000256" key="8">
    <source>
        <dbReference type="HAMAP-Rule" id="MF_01865"/>
    </source>
</evidence>
<proteinExistence type="inferred from homology"/>
<comment type="subcellular location">
    <subcellularLocation>
        <location evidence="8">Cytoplasm</location>
    </subcellularLocation>
</comment>
<feature type="binding site" evidence="8">
    <location>
        <position position="13"/>
    </location>
    <ligand>
        <name>[4Fe-4S] cluster</name>
        <dbReference type="ChEBI" id="CHEBI:49883"/>
        <label>1</label>
    </ligand>
</feature>
<dbReference type="GO" id="GO:0103039">
    <property type="term" value="F:protein methylthiotransferase activity"/>
    <property type="evidence" value="ECO:0007669"/>
    <property type="project" value="UniProtKB-EC"/>
</dbReference>
<gene>
    <name evidence="8 11" type="primary">rimO</name>
    <name evidence="11" type="ORF">J0M35_11135</name>
</gene>
<comment type="function">
    <text evidence="8">Catalyzes the methylthiolation of an aspartic acid residue of ribosomal protein uS12.</text>
</comment>
<dbReference type="PANTHER" id="PTHR43837">
    <property type="entry name" value="RIBOSOMAL PROTEIN S12 METHYLTHIOTRANSFERASE RIMO"/>
    <property type="match status" value="1"/>
</dbReference>
<evidence type="ECO:0000256" key="6">
    <source>
        <dbReference type="ARBA" id="ARBA00023004"/>
    </source>
</evidence>
<evidence type="ECO:0000259" key="9">
    <source>
        <dbReference type="PROSITE" id="PS51449"/>
    </source>
</evidence>
<dbReference type="GO" id="GO:0035599">
    <property type="term" value="F:aspartic acid methylthiotransferase activity"/>
    <property type="evidence" value="ECO:0007669"/>
    <property type="project" value="TreeGrafter"/>
</dbReference>
<feature type="binding site" evidence="8">
    <location>
        <position position="162"/>
    </location>
    <ligand>
        <name>[4Fe-4S] cluster</name>
        <dbReference type="ChEBI" id="CHEBI:49883"/>
        <label>2</label>
        <note>4Fe-4S-S-AdoMet</note>
    </ligand>
</feature>
<dbReference type="PROSITE" id="PS01278">
    <property type="entry name" value="MTTASE_RADICAL"/>
    <property type="match status" value="1"/>
</dbReference>
<evidence type="ECO:0000259" key="10">
    <source>
        <dbReference type="PROSITE" id="PS51918"/>
    </source>
</evidence>
<dbReference type="GO" id="GO:0046872">
    <property type="term" value="F:metal ion binding"/>
    <property type="evidence" value="ECO:0007669"/>
    <property type="project" value="UniProtKB-KW"/>
</dbReference>
<comment type="catalytic activity">
    <reaction evidence="8">
        <text>L-aspartate(89)-[ribosomal protein uS12]-hydrogen + (sulfur carrier)-SH + AH2 + 2 S-adenosyl-L-methionine = 3-methylsulfanyl-L-aspartate(89)-[ribosomal protein uS12]-hydrogen + (sulfur carrier)-H + 5'-deoxyadenosine + L-methionine + A + S-adenosyl-L-homocysteine + 2 H(+)</text>
        <dbReference type="Rhea" id="RHEA:37087"/>
        <dbReference type="Rhea" id="RHEA-COMP:10460"/>
        <dbReference type="Rhea" id="RHEA-COMP:10461"/>
        <dbReference type="Rhea" id="RHEA-COMP:14737"/>
        <dbReference type="Rhea" id="RHEA-COMP:14739"/>
        <dbReference type="ChEBI" id="CHEBI:13193"/>
        <dbReference type="ChEBI" id="CHEBI:15378"/>
        <dbReference type="ChEBI" id="CHEBI:17319"/>
        <dbReference type="ChEBI" id="CHEBI:17499"/>
        <dbReference type="ChEBI" id="CHEBI:29917"/>
        <dbReference type="ChEBI" id="CHEBI:29961"/>
        <dbReference type="ChEBI" id="CHEBI:57844"/>
        <dbReference type="ChEBI" id="CHEBI:57856"/>
        <dbReference type="ChEBI" id="CHEBI:59789"/>
        <dbReference type="ChEBI" id="CHEBI:64428"/>
        <dbReference type="ChEBI" id="CHEBI:73599"/>
        <dbReference type="EC" id="2.8.4.4"/>
    </reaction>
</comment>
<dbReference type="PANTHER" id="PTHR43837:SF1">
    <property type="entry name" value="RIBOSOMAL PROTEIN US12 METHYLTHIOTRANSFERASE RIMO"/>
    <property type="match status" value="1"/>
</dbReference>
<dbReference type="InterPro" id="IPR023404">
    <property type="entry name" value="rSAM_horseshoe"/>
</dbReference>
<dbReference type="InterPro" id="IPR006638">
    <property type="entry name" value="Elp3/MiaA/NifB-like_rSAM"/>
</dbReference>
<comment type="cofactor">
    <cofactor evidence="8">
        <name>[4Fe-4S] cluster</name>
        <dbReference type="ChEBI" id="CHEBI:49883"/>
    </cofactor>
    <text evidence="8">Binds 2 [4Fe-4S] clusters. One cluster is coordinated with 3 cysteines and an exchangeable S-adenosyl-L-methionine.</text>
</comment>
<dbReference type="GO" id="GO:0051539">
    <property type="term" value="F:4 iron, 4 sulfur cluster binding"/>
    <property type="evidence" value="ECO:0007669"/>
    <property type="project" value="UniProtKB-UniRule"/>
</dbReference>
<keyword evidence="11" id="KW-0687">Ribonucleoprotein</keyword>
<comment type="caution">
    <text evidence="11">The sequence shown here is derived from an EMBL/GenBank/DDBJ whole genome shotgun (WGS) entry which is preliminary data.</text>
</comment>
<comment type="similarity">
    <text evidence="8">Belongs to the methylthiotransferase family. RimO subfamily.</text>
</comment>
<organism evidence="11 12">
    <name type="scientific">Candidatus Obscuribacter phosphatis</name>
    <dbReference type="NCBI Taxonomy" id="1906157"/>
    <lineage>
        <taxon>Bacteria</taxon>
        <taxon>Bacillati</taxon>
        <taxon>Candidatus Melainabacteria</taxon>
        <taxon>Candidatus Obscuribacterales</taxon>
        <taxon>Candidatus Obscuribacteraceae</taxon>
        <taxon>Candidatus Obscuribacter</taxon>
    </lineage>
</organism>
<evidence type="ECO:0000256" key="3">
    <source>
        <dbReference type="ARBA" id="ARBA00022679"/>
    </source>
</evidence>
<dbReference type="GO" id="GO:0005829">
    <property type="term" value="C:cytosol"/>
    <property type="evidence" value="ECO:0007669"/>
    <property type="project" value="TreeGrafter"/>
</dbReference>
<dbReference type="FunFam" id="3.80.30.20:FF:000001">
    <property type="entry name" value="tRNA-2-methylthio-N(6)-dimethylallyladenosine synthase 2"/>
    <property type="match status" value="1"/>
</dbReference>
<evidence type="ECO:0000256" key="2">
    <source>
        <dbReference type="ARBA" id="ARBA00022490"/>
    </source>
</evidence>
<dbReference type="Pfam" id="PF00919">
    <property type="entry name" value="UPF0004"/>
    <property type="match status" value="1"/>
</dbReference>
<feature type="binding site" evidence="8">
    <location>
        <position position="49"/>
    </location>
    <ligand>
        <name>[4Fe-4S] cluster</name>
        <dbReference type="ChEBI" id="CHEBI:49883"/>
        <label>1</label>
    </ligand>
</feature>
<dbReference type="InterPro" id="IPR020612">
    <property type="entry name" value="Methylthiotransferase_CS"/>
</dbReference>
<dbReference type="CDD" id="cd01335">
    <property type="entry name" value="Radical_SAM"/>
    <property type="match status" value="1"/>
</dbReference>
<dbReference type="SMART" id="SM00729">
    <property type="entry name" value="Elp3"/>
    <property type="match status" value="1"/>
</dbReference>
<dbReference type="SFLD" id="SFLDG01082">
    <property type="entry name" value="B12-binding_domain_containing"/>
    <property type="match status" value="1"/>
</dbReference>
<dbReference type="EMBL" id="JAFLCK010000014">
    <property type="protein sequence ID" value="MBN8660912.1"/>
    <property type="molecule type" value="Genomic_DNA"/>
</dbReference>
<feature type="domain" description="Radical SAM core" evidence="10">
    <location>
        <begin position="141"/>
        <end position="368"/>
    </location>
</feature>
<dbReference type="InterPro" id="IPR002792">
    <property type="entry name" value="TRAM_dom"/>
</dbReference>
<dbReference type="InterPro" id="IPR005839">
    <property type="entry name" value="Methylthiotransferase"/>
</dbReference>
<evidence type="ECO:0000256" key="7">
    <source>
        <dbReference type="ARBA" id="ARBA00023014"/>
    </source>
</evidence>
<keyword evidence="11" id="KW-0689">Ribosomal protein</keyword>
<keyword evidence="1 8" id="KW-0004">4Fe-4S</keyword>
<dbReference type="InterPro" id="IPR012340">
    <property type="entry name" value="NA-bd_OB-fold"/>
</dbReference>
<sequence>MRNPKIGVVSLGCPKNATDTEVMLGLLNKAGFEVTFDNDEAQMCLVNTCSFIGDARKESVRTLVELADQGKELIIAGCLAQHFKEELLEEIPEARALVGTGDITKIVDVIKSIAQDSSLRVVEVSDVPNNYDDEVLPRMATGVGASAYLKIAEGCDHSCSFCIIPQLRGKFRSRTIESLVKEARMLVVGGVKEIILVSQDSSYYGLDIYNRMALPELLEALHEIEELDWIRVMYCYPTETNKALLTTMARLPKVVKYVDIPLQHSHPDVLAAMARPKHPEKVMDLIRENLPGVKIRSTFIVGFPGETEEHFEHLYNFIDRYRFDRLGVFTYSRQMEVPSGHMEDQIPEKVKKNRQKRIMQLQHGISLSLNEAMVGSRIPVLVESYDESKKLYIGRSQWDAPGIDNQVYIRESDETVYMAEVNNVLVESAKPYDLYGVACGEDSLSELVSVVSTKNKKA</sequence>
<dbReference type="NCBIfam" id="TIGR00089">
    <property type="entry name" value="MiaB/RimO family radical SAM methylthiotransferase"/>
    <property type="match status" value="1"/>
</dbReference>
<dbReference type="GO" id="GO:0005840">
    <property type="term" value="C:ribosome"/>
    <property type="evidence" value="ECO:0007669"/>
    <property type="project" value="UniProtKB-KW"/>
</dbReference>
<dbReference type="Gene3D" id="2.40.50.140">
    <property type="entry name" value="Nucleic acid-binding proteins"/>
    <property type="match status" value="1"/>
</dbReference>
<dbReference type="Gene3D" id="3.40.50.12160">
    <property type="entry name" value="Methylthiotransferase, N-terminal domain"/>
    <property type="match status" value="1"/>
</dbReference>
<dbReference type="InterPro" id="IPR038135">
    <property type="entry name" value="Methylthiotransferase_N_sf"/>
</dbReference>
<dbReference type="PROSITE" id="PS51449">
    <property type="entry name" value="MTTASE_N"/>
    <property type="match status" value="1"/>
</dbReference>
<name>A0A8J7PGG3_9BACT</name>
<evidence type="ECO:0000313" key="11">
    <source>
        <dbReference type="EMBL" id="MBN8660912.1"/>
    </source>
</evidence>
<keyword evidence="6 8" id="KW-0408">Iron</keyword>
<dbReference type="PROSITE" id="PS51918">
    <property type="entry name" value="RADICAL_SAM"/>
    <property type="match status" value="1"/>
</dbReference>
<evidence type="ECO:0000313" key="12">
    <source>
        <dbReference type="Proteomes" id="UP000664277"/>
    </source>
</evidence>
<evidence type="ECO:0000256" key="1">
    <source>
        <dbReference type="ARBA" id="ARBA00022485"/>
    </source>
</evidence>
<dbReference type="GO" id="GO:0035600">
    <property type="term" value="P:tRNA methylthiolation"/>
    <property type="evidence" value="ECO:0007669"/>
    <property type="project" value="UniProtKB-ARBA"/>
</dbReference>
<dbReference type="SFLD" id="SFLDF00274">
    <property type="entry name" value="ribosomal_protein_S12_methylth"/>
    <property type="match status" value="1"/>
</dbReference>
<evidence type="ECO:0000256" key="4">
    <source>
        <dbReference type="ARBA" id="ARBA00022691"/>
    </source>
</evidence>
<dbReference type="SFLD" id="SFLDG01061">
    <property type="entry name" value="methylthiotransferase"/>
    <property type="match status" value="1"/>
</dbReference>
<dbReference type="Pfam" id="PF18693">
    <property type="entry name" value="TRAM_2"/>
    <property type="match status" value="1"/>
</dbReference>
<protein>
    <recommendedName>
        <fullName evidence="8">Ribosomal protein uS12 methylthiotransferase RimO</fullName>
        <shortName evidence="8">uS12 MTTase</shortName>
        <shortName evidence="8">uS12 methylthiotransferase</shortName>
        <ecNumber evidence="8">2.8.4.4</ecNumber>
    </recommendedName>
    <alternativeName>
        <fullName evidence="8">Ribosomal protein uS12 (aspartate-C(3))-methylthiotransferase</fullName>
    </alternativeName>
    <alternativeName>
        <fullName evidence="8">Ribosome maturation factor RimO</fullName>
    </alternativeName>
</protein>